<feature type="chain" id="PRO_5009758847" description="Adhesin" evidence="1">
    <location>
        <begin position="17"/>
        <end position="149"/>
    </location>
</feature>
<reference evidence="2 3" key="1">
    <citation type="submission" date="2014-11" db="EMBL/GenBank/DDBJ databases">
        <title>Draft Genome Sequence of Vibrio piscirenalis strains CECT 8603T and CECT 8604, two marine Gammaproteobacterium isolated from cultured gilthead sea bream (Sparus aurata).</title>
        <authorList>
            <person name="Arahal D.R."/>
            <person name="Rodrigo-Torres L."/>
            <person name="Lucena T."/>
            <person name="Pujalte M.J."/>
        </authorList>
    </citation>
    <scope>NUCLEOTIDE SEQUENCE [LARGE SCALE GENOMIC DNA]</scope>
    <source>
        <strain evidence="2 3">DCR 1-4-2</strain>
    </source>
</reference>
<dbReference type="EMBL" id="JTKH01000025">
    <property type="protein sequence ID" value="KII75402.1"/>
    <property type="molecule type" value="Genomic_DNA"/>
</dbReference>
<gene>
    <name evidence="2" type="ORF">OJ16_19160</name>
</gene>
<dbReference type="Proteomes" id="UP000031672">
    <property type="component" value="Unassembled WGS sequence"/>
</dbReference>
<evidence type="ECO:0008006" key="4">
    <source>
        <dbReference type="Google" id="ProtNLM"/>
    </source>
</evidence>
<dbReference type="AlphaFoldDB" id="A0A0C2NRN9"/>
<name>A0A0C2NRN9_9VIBR</name>
<sequence length="149" mass="15821">MKKLLLASLVSSMSYASVDSSVISVPFTATGHVDIICQIVSTGEQDLELVLKDETPSNLQTLRVASNANKPIKVSASITDNTLRNLDGSVVDNADIKIVTTGDVEQLDMENDGSGNYSLPIYARAKDVNNSYISGEVQAQGILTVVCGE</sequence>
<accession>A0A0C2NRN9</accession>
<evidence type="ECO:0000313" key="3">
    <source>
        <dbReference type="Proteomes" id="UP000031672"/>
    </source>
</evidence>
<proteinExistence type="predicted"/>
<organism evidence="2 3">
    <name type="scientific">Vibrio renipiscarius</name>
    <dbReference type="NCBI Taxonomy" id="1461322"/>
    <lineage>
        <taxon>Bacteria</taxon>
        <taxon>Pseudomonadati</taxon>
        <taxon>Pseudomonadota</taxon>
        <taxon>Gammaproteobacteria</taxon>
        <taxon>Vibrionales</taxon>
        <taxon>Vibrionaceae</taxon>
        <taxon>Vibrio</taxon>
    </lineage>
</organism>
<dbReference type="RefSeq" id="WP_040993053.1">
    <property type="nucleotide sequence ID" value="NZ_JTKH01000025.1"/>
</dbReference>
<protein>
    <recommendedName>
        <fullName evidence="4">Adhesin</fullName>
    </recommendedName>
</protein>
<evidence type="ECO:0000313" key="2">
    <source>
        <dbReference type="EMBL" id="KII75402.1"/>
    </source>
</evidence>
<comment type="caution">
    <text evidence="2">The sequence shown here is derived from an EMBL/GenBank/DDBJ whole genome shotgun (WGS) entry which is preliminary data.</text>
</comment>
<evidence type="ECO:0000256" key="1">
    <source>
        <dbReference type="SAM" id="SignalP"/>
    </source>
</evidence>
<accession>A0A0C2NMW4</accession>
<keyword evidence="3" id="KW-1185">Reference proteome</keyword>
<keyword evidence="1" id="KW-0732">Signal</keyword>
<feature type="signal peptide" evidence="1">
    <location>
        <begin position="1"/>
        <end position="16"/>
    </location>
</feature>
<dbReference type="STRING" id="1461322.OJ16_19160"/>